<reference evidence="16" key="1">
    <citation type="submission" date="2025-08" db="UniProtKB">
        <authorList>
            <consortium name="RefSeq"/>
        </authorList>
    </citation>
    <scope>IDENTIFICATION</scope>
</reference>
<dbReference type="GO" id="GO:0004857">
    <property type="term" value="F:enzyme inhibitor activity"/>
    <property type="evidence" value="ECO:0007669"/>
    <property type="project" value="InterPro"/>
</dbReference>
<dbReference type="PANTHER" id="PTHR31707">
    <property type="entry name" value="PECTINESTERASE"/>
    <property type="match status" value="1"/>
</dbReference>
<dbReference type="GO" id="GO:0042545">
    <property type="term" value="P:cell wall modification"/>
    <property type="evidence" value="ECO:0007669"/>
    <property type="project" value="UniProtKB-UniRule"/>
</dbReference>
<dbReference type="InterPro" id="IPR011050">
    <property type="entry name" value="Pectin_lyase_fold/virulence"/>
</dbReference>
<dbReference type="SUPFAM" id="SSF101148">
    <property type="entry name" value="Plant invertase/pectin methylesterase inhibitor"/>
    <property type="match status" value="1"/>
</dbReference>
<dbReference type="KEGG" id="peu:105142616"/>
<evidence type="ECO:0000256" key="1">
    <source>
        <dbReference type="ARBA" id="ARBA00004191"/>
    </source>
</evidence>
<proteinExistence type="inferred from homology"/>
<dbReference type="InterPro" id="IPR006501">
    <property type="entry name" value="Pectinesterase_inhib_dom"/>
</dbReference>
<evidence type="ECO:0000256" key="9">
    <source>
        <dbReference type="ARBA" id="ARBA00023157"/>
    </source>
</evidence>
<dbReference type="NCBIfam" id="TIGR01614">
    <property type="entry name" value="PME_inhib"/>
    <property type="match status" value="1"/>
</dbReference>
<dbReference type="PROSITE" id="PS00503">
    <property type="entry name" value="PECTINESTERASE_2"/>
    <property type="match status" value="1"/>
</dbReference>
<dbReference type="Gene3D" id="1.20.140.40">
    <property type="entry name" value="Invertase/pectin methylesterase inhibitor family protein"/>
    <property type="match status" value="1"/>
</dbReference>
<evidence type="ECO:0000256" key="2">
    <source>
        <dbReference type="ARBA" id="ARBA00005184"/>
    </source>
</evidence>
<keyword evidence="7 12" id="KW-0378">Hydrolase</keyword>
<evidence type="ECO:0000256" key="3">
    <source>
        <dbReference type="ARBA" id="ARBA00006027"/>
    </source>
</evidence>
<dbReference type="FunFam" id="2.160.20.10:FF:000001">
    <property type="entry name" value="Pectinesterase"/>
    <property type="match status" value="1"/>
</dbReference>
<keyword evidence="13" id="KW-0472">Membrane</keyword>
<sequence>MAQDKHGLTGISDSGNHISILKKNKRLLLVSFAAFFLVATIAAVATGVNSHKNGKNEGAHAILKSACSSTLYPELCYSAIATVPGVTSNLASLRDVIELSINLTTKTVQQNFFTVEKLIAKTKLTKREKTALHDCLETIDETLDELHEAQVDIIGYPNKKSLKEQADNLITLLSSAITNQETCLDGFSHDGADKKVREALLKGQTHVEKMCSNALAMIKNMTDTDIANKLQKTNRKLKEEKEGNERVWPEWMSVADRRLLQSSSVTPNVVVAADGSGDYETVSEAVAAAPNKSSTRYIIQIKAGVYRENVEVPKNKHNIMFLGEGRNTTIITASRNVVDGSTTFKSATVAAVGQGFLARGVTFQNTAGPSKHQAVALRVGSDLSAFYECDMLAYQDTLYVHSNRQFFINCLIAGTVDFIFGNAAAVFQDCDIHARRPDSGQKNMVTAQGRTDPNQNTGIVIQKSRIGATSDLLPVQSSFPTYLGRPWKEYSRTVIMQSSITDVIQPAGWHEWSGSFALSTLFYAEYQNSGAGAGTSSRVTWEGYRVITSATEVQEFTPGNFIAGSSWLGSTSFPFSLGL</sequence>
<comment type="subcellular location">
    <subcellularLocation>
        <location evidence="1">Secreted</location>
        <location evidence="1">Cell wall</location>
    </subcellularLocation>
</comment>
<evidence type="ECO:0000256" key="5">
    <source>
        <dbReference type="ARBA" id="ARBA00013229"/>
    </source>
</evidence>
<evidence type="ECO:0000259" key="14">
    <source>
        <dbReference type="SMART" id="SM00856"/>
    </source>
</evidence>
<keyword evidence="9" id="KW-1015">Disulfide bond</keyword>
<evidence type="ECO:0000256" key="7">
    <source>
        <dbReference type="ARBA" id="ARBA00022801"/>
    </source>
</evidence>
<dbReference type="GeneID" id="105142616"/>
<feature type="transmembrane region" description="Helical" evidence="13">
    <location>
        <begin position="27"/>
        <end position="48"/>
    </location>
</feature>
<accession>A0AAJ6VI48</accession>
<protein>
    <recommendedName>
        <fullName evidence="5 12">Pectinesterase</fullName>
        <ecNumber evidence="5 12">3.1.1.11</ecNumber>
    </recommendedName>
</protein>
<evidence type="ECO:0000313" key="15">
    <source>
        <dbReference type="Proteomes" id="UP000694918"/>
    </source>
</evidence>
<dbReference type="Proteomes" id="UP000694918">
    <property type="component" value="Unplaced"/>
</dbReference>
<dbReference type="GO" id="GO:0045490">
    <property type="term" value="P:pectin catabolic process"/>
    <property type="evidence" value="ECO:0007669"/>
    <property type="project" value="UniProtKB-UniRule"/>
</dbReference>
<dbReference type="InterPro" id="IPR033131">
    <property type="entry name" value="Pectinesterase_Asp_AS"/>
</dbReference>
<feature type="active site" evidence="11">
    <location>
        <position position="417"/>
    </location>
</feature>
<dbReference type="AlphaFoldDB" id="A0AAJ6VI48"/>
<dbReference type="GO" id="GO:0030599">
    <property type="term" value="F:pectinesterase activity"/>
    <property type="evidence" value="ECO:0007669"/>
    <property type="project" value="UniProtKB-UniRule"/>
</dbReference>
<dbReference type="InterPro" id="IPR035513">
    <property type="entry name" value="Invertase/methylesterase_inhib"/>
</dbReference>
<dbReference type="InterPro" id="IPR000070">
    <property type="entry name" value="Pectinesterase_cat"/>
</dbReference>
<dbReference type="RefSeq" id="XP_011048630.1">
    <property type="nucleotide sequence ID" value="XM_011050328.1"/>
</dbReference>
<name>A0AAJ6VI48_POPEU</name>
<dbReference type="SMART" id="SM00856">
    <property type="entry name" value="PMEI"/>
    <property type="match status" value="1"/>
</dbReference>
<keyword evidence="6" id="KW-0134">Cell wall</keyword>
<comment type="catalytic activity">
    <reaction evidence="12">
        <text>[(1-&gt;4)-alpha-D-galacturonosyl methyl ester](n) + n H2O = [(1-&gt;4)-alpha-D-galacturonosyl](n) + n methanol + n H(+)</text>
        <dbReference type="Rhea" id="RHEA:22380"/>
        <dbReference type="Rhea" id="RHEA-COMP:14570"/>
        <dbReference type="Rhea" id="RHEA-COMP:14573"/>
        <dbReference type="ChEBI" id="CHEBI:15377"/>
        <dbReference type="ChEBI" id="CHEBI:15378"/>
        <dbReference type="ChEBI" id="CHEBI:17790"/>
        <dbReference type="ChEBI" id="CHEBI:140522"/>
        <dbReference type="ChEBI" id="CHEBI:140523"/>
        <dbReference type="EC" id="3.1.1.11"/>
    </reaction>
</comment>
<evidence type="ECO:0000256" key="13">
    <source>
        <dbReference type="SAM" id="Phobius"/>
    </source>
</evidence>
<evidence type="ECO:0000256" key="8">
    <source>
        <dbReference type="ARBA" id="ARBA00023085"/>
    </source>
</evidence>
<dbReference type="InterPro" id="IPR012334">
    <property type="entry name" value="Pectin_lyas_fold"/>
</dbReference>
<evidence type="ECO:0000256" key="10">
    <source>
        <dbReference type="ARBA" id="ARBA00023180"/>
    </source>
</evidence>
<evidence type="ECO:0000313" key="16">
    <source>
        <dbReference type="RefSeq" id="XP_011048630.1"/>
    </source>
</evidence>
<keyword evidence="10" id="KW-0325">Glycoprotein</keyword>
<dbReference type="Pfam" id="PF04043">
    <property type="entry name" value="PMEI"/>
    <property type="match status" value="1"/>
</dbReference>
<evidence type="ECO:0000256" key="4">
    <source>
        <dbReference type="ARBA" id="ARBA00007786"/>
    </source>
</evidence>
<evidence type="ECO:0000256" key="12">
    <source>
        <dbReference type="RuleBase" id="RU000589"/>
    </source>
</evidence>
<dbReference type="FunFam" id="1.20.140.40:FF:000010">
    <property type="entry name" value="Pectinesterase"/>
    <property type="match status" value="1"/>
</dbReference>
<keyword evidence="13" id="KW-1133">Transmembrane helix</keyword>
<comment type="similarity">
    <text evidence="4">In the C-terminal section; belongs to the pectinesterase family.</text>
</comment>
<dbReference type="SUPFAM" id="SSF51126">
    <property type="entry name" value="Pectin lyase-like"/>
    <property type="match status" value="1"/>
</dbReference>
<comment type="similarity">
    <text evidence="3">In the N-terminal section; belongs to the PMEI family.</text>
</comment>
<organism evidence="15 16">
    <name type="scientific">Populus euphratica</name>
    <name type="common">Euphrates poplar</name>
    <dbReference type="NCBI Taxonomy" id="75702"/>
    <lineage>
        <taxon>Eukaryota</taxon>
        <taxon>Viridiplantae</taxon>
        <taxon>Streptophyta</taxon>
        <taxon>Embryophyta</taxon>
        <taxon>Tracheophyta</taxon>
        <taxon>Spermatophyta</taxon>
        <taxon>Magnoliopsida</taxon>
        <taxon>eudicotyledons</taxon>
        <taxon>Gunneridae</taxon>
        <taxon>Pentapetalae</taxon>
        <taxon>rosids</taxon>
        <taxon>fabids</taxon>
        <taxon>Malpighiales</taxon>
        <taxon>Salicaceae</taxon>
        <taxon>Saliceae</taxon>
        <taxon>Populus</taxon>
    </lineage>
</organism>
<dbReference type="Pfam" id="PF01095">
    <property type="entry name" value="Pectinesterase"/>
    <property type="match status" value="1"/>
</dbReference>
<evidence type="ECO:0000256" key="6">
    <source>
        <dbReference type="ARBA" id="ARBA00022512"/>
    </source>
</evidence>
<comment type="pathway">
    <text evidence="2 12">Glycan metabolism; pectin degradation; 2-dehydro-3-deoxy-D-gluconate from pectin: step 1/5.</text>
</comment>
<dbReference type="EC" id="3.1.1.11" evidence="5 12"/>
<feature type="domain" description="Pectinesterase inhibitor" evidence="14">
    <location>
        <begin position="58"/>
        <end position="217"/>
    </location>
</feature>
<dbReference type="Gene3D" id="2.160.20.10">
    <property type="entry name" value="Single-stranded right-handed beta-helix, Pectin lyase-like"/>
    <property type="match status" value="1"/>
</dbReference>
<dbReference type="CDD" id="cd15798">
    <property type="entry name" value="PMEI-like_3"/>
    <property type="match status" value="1"/>
</dbReference>
<evidence type="ECO:0000256" key="11">
    <source>
        <dbReference type="PROSITE-ProRule" id="PRU10040"/>
    </source>
</evidence>
<keyword evidence="13" id="KW-0812">Transmembrane</keyword>
<keyword evidence="15" id="KW-1185">Reference proteome</keyword>
<keyword evidence="6" id="KW-0964">Secreted</keyword>
<keyword evidence="8 12" id="KW-0063">Aspartyl esterase</keyword>
<gene>
    <name evidence="16" type="primary">LOC105142616</name>
</gene>